<feature type="transmembrane region" description="Helical" evidence="1">
    <location>
        <begin position="47"/>
        <end position="69"/>
    </location>
</feature>
<reference evidence="2 3" key="1">
    <citation type="journal article" date="2016" name="Nat. Commun.">
        <title>Thousands of microbial genomes shed light on interconnected biogeochemical processes in an aquifer system.</title>
        <authorList>
            <person name="Anantharaman K."/>
            <person name="Brown C.T."/>
            <person name="Hug L.A."/>
            <person name="Sharon I."/>
            <person name="Castelle C.J."/>
            <person name="Probst A.J."/>
            <person name="Thomas B.C."/>
            <person name="Singh A."/>
            <person name="Wilkins M.J."/>
            <person name="Karaoz U."/>
            <person name="Brodie E.L."/>
            <person name="Williams K.H."/>
            <person name="Hubbard S.S."/>
            <person name="Banfield J.F."/>
        </authorList>
    </citation>
    <scope>NUCLEOTIDE SEQUENCE [LARGE SCALE GENOMIC DNA]</scope>
</reference>
<accession>A0A1G2RNP2</accession>
<feature type="transmembrane region" description="Helical" evidence="1">
    <location>
        <begin position="121"/>
        <end position="146"/>
    </location>
</feature>
<keyword evidence="1" id="KW-1133">Transmembrane helix</keyword>
<feature type="transmembrane region" description="Helical" evidence="1">
    <location>
        <begin position="81"/>
        <end position="105"/>
    </location>
</feature>
<evidence type="ECO:0000256" key="1">
    <source>
        <dbReference type="SAM" id="Phobius"/>
    </source>
</evidence>
<keyword evidence="1" id="KW-0472">Membrane</keyword>
<sequence>MPRTLGGWLFLTSAGLLWLLELINFLLVGIGFLAVTNLGLVKGFDRFSTVTCVVFGLMFFGDLVTLFLVVTRYEKVLESLWPNLVIVFVRFVYLAVAAIFFWGFYERWQGGFLFPAEGFDLFFLCVISSFAVVNTPWLFFHLVLCIPKHRRWIQKMNEELKCRMKEQ</sequence>
<feature type="transmembrane region" description="Helical" evidence="1">
    <location>
        <begin position="7"/>
        <end position="35"/>
    </location>
</feature>
<dbReference type="EMBL" id="MHUG01000002">
    <property type="protein sequence ID" value="OHA73979.1"/>
    <property type="molecule type" value="Genomic_DNA"/>
</dbReference>
<comment type="caution">
    <text evidence="2">The sequence shown here is derived from an EMBL/GenBank/DDBJ whole genome shotgun (WGS) entry which is preliminary data.</text>
</comment>
<organism evidence="2 3">
    <name type="scientific">Candidatus Wildermuthbacteria bacterium RIFCSPLOWO2_01_FULL_48_16</name>
    <dbReference type="NCBI Taxonomy" id="1802461"/>
    <lineage>
        <taxon>Bacteria</taxon>
        <taxon>Candidatus Wildermuthiibacteriota</taxon>
    </lineage>
</organism>
<gene>
    <name evidence="2" type="ORF">A3B24_00730</name>
</gene>
<evidence type="ECO:0000313" key="3">
    <source>
        <dbReference type="Proteomes" id="UP000176917"/>
    </source>
</evidence>
<proteinExistence type="predicted"/>
<name>A0A1G2RNP2_9BACT</name>
<evidence type="ECO:0000313" key="2">
    <source>
        <dbReference type="EMBL" id="OHA73979.1"/>
    </source>
</evidence>
<dbReference type="AlphaFoldDB" id="A0A1G2RNP2"/>
<dbReference type="Proteomes" id="UP000176917">
    <property type="component" value="Unassembled WGS sequence"/>
</dbReference>
<keyword evidence="1" id="KW-0812">Transmembrane</keyword>
<protein>
    <submittedName>
        <fullName evidence="2">Uncharacterized protein</fullName>
    </submittedName>
</protein>